<keyword evidence="4 6" id="KW-0521">NADP</keyword>
<dbReference type="PANTHER" id="PTHR48105">
    <property type="entry name" value="THIOREDOXIN REDUCTASE 1-RELATED-RELATED"/>
    <property type="match status" value="1"/>
</dbReference>
<organism evidence="8 9">
    <name type="scientific">Savagea faecisuis</name>
    <dbReference type="NCBI Taxonomy" id="1274803"/>
    <lineage>
        <taxon>Bacteria</taxon>
        <taxon>Bacillati</taxon>
        <taxon>Bacillota</taxon>
        <taxon>Bacilli</taxon>
        <taxon>Bacillales</taxon>
        <taxon>Caryophanaceae</taxon>
        <taxon>Savagea</taxon>
    </lineage>
</organism>
<dbReference type="Proteomes" id="UP001596976">
    <property type="component" value="Unassembled WGS sequence"/>
</dbReference>
<dbReference type="InterPro" id="IPR050097">
    <property type="entry name" value="Ferredoxin-NADP_redctase_2"/>
</dbReference>
<reference evidence="9" key="1">
    <citation type="journal article" date="2019" name="Int. J. Syst. Evol. Microbiol.">
        <title>The Global Catalogue of Microorganisms (GCM) 10K type strain sequencing project: providing services to taxonomists for standard genome sequencing and annotation.</title>
        <authorList>
            <consortium name="The Broad Institute Genomics Platform"/>
            <consortium name="The Broad Institute Genome Sequencing Center for Infectious Disease"/>
            <person name="Wu L."/>
            <person name="Ma J."/>
        </authorList>
    </citation>
    <scope>NUCLEOTIDE SEQUENCE [LARGE SCALE GENOMIC DNA]</scope>
    <source>
        <strain evidence="9">CCUG 63563</strain>
    </source>
</reference>
<sequence>MSKEIVDVTIIGAGPTGLFATFYAGMREMSVNLIDSLPQLGGQLIELYPDKYIYDVGGFPKVLAKDLVANLVEQAQFAKPNIYLEEAVESYEKKDDHFVLKTNRGEYLTRTILITAGIGAFQPRKIGIEEEVHFEGETLHYGIKDLQVFAGKNVLVCGGGDSAVDWALMLEEVAEKVTLVHRRERFTAHETSVNQLMESTVEVKTSRQVKAIKGLEGKVDTVVLANKEGEEEHIDLDHVVVNYGNISSLGPLKEWGLEMDRNSILVDRHMSTNVEGIFAAGDVASYDGKVKLIAVGFGEAPIAISHIKTMVDPKARVQPKHSTSVFKQDDE</sequence>
<dbReference type="Gene3D" id="3.50.50.60">
    <property type="entry name" value="FAD/NAD(P)-binding domain"/>
    <property type="match status" value="2"/>
</dbReference>
<proteinExistence type="inferred from homology"/>
<feature type="binding site" evidence="6">
    <location>
        <position position="35"/>
    </location>
    <ligand>
        <name>FAD</name>
        <dbReference type="ChEBI" id="CHEBI:57692"/>
    </ligand>
</feature>
<feature type="binding site" evidence="6">
    <location>
        <position position="43"/>
    </location>
    <ligand>
        <name>FAD</name>
        <dbReference type="ChEBI" id="CHEBI:57692"/>
    </ligand>
</feature>
<comment type="cofactor">
    <cofactor evidence="6">
        <name>FAD</name>
        <dbReference type="ChEBI" id="CHEBI:57692"/>
    </cofactor>
    <text evidence="6">Binds 1 FAD per subunit.</text>
</comment>
<keyword evidence="2 6" id="KW-0285">Flavoprotein</keyword>
<evidence type="ECO:0000256" key="6">
    <source>
        <dbReference type="HAMAP-Rule" id="MF_01685"/>
    </source>
</evidence>
<dbReference type="Pfam" id="PF07992">
    <property type="entry name" value="Pyr_redox_2"/>
    <property type="match status" value="1"/>
</dbReference>
<dbReference type="SUPFAM" id="SSF51905">
    <property type="entry name" value="FAD/NAD(P)-binding domain"/>
    <property type="match status" value="1"/>
</dbReference>
<dbReference type="PRINTS" id="PR00469">
    <property type="entry name" value="PNDRDTASEII"/>
</dbReference>
<gene>
    <name evidence="8" type="ORF">ACFQ0V_11030</name>
</gene>
<keyword evidence="3 6" id="KW-0274">FAD</keyword>
<dbReference type="EC" id="1.18.1.2" evidence="6"/>
<dbReference type="HAMAP" id="MF_01685">
    <property type="entry name" value="FENR2"/>
    <property type="match status" value="1"/>
</dbReference>
<evidence type="ECO:0000256" key="3">
    <source>
        <dbReference type="ARBA" id="ARBA00022827"/>
    </source>
</evidence>
<feature type="binding site" evidence="6">
    <location>
        <position position="48"/>
    </location>
    <ligand>
        <name>FAD</name>
        <dbReference type="ChEBI" id="CHEBI:57692"/>
    </ligand>
</feature>
<evidence type="ECO:0000313" key="8">
    <source>
        <dbReference type="EMBL" id="MFD0944275.1"/>
    </source>
</evidence>
<evidence type="ECO:0000256" key="5">
    <source>
        <dbReference type="ARBA" id="ARBA00023002"/>
    </source>
</evidence>
<dbReference type="PRINTS" id="PR00368">
    <property type="entry name" value="FADPNR"/>
</dbReference>
<comment type="caution">
    <text evidence="8">The sequence shown here is derived from an EMBL/GenBank/DDBJ whole genome shotgun (WGS) entry which is preliminary data.</text>
</comment>
<comment type="similarity">
    <text evidence="6">Belongs to the ferredoxin--NADP reductase type 2 family.</text>
</comment>
<evidence type="ECO:0000256" key="4">
    <source>
        <dbReference type="ARBA" id="ARBA00022857"/>
    </source>
</evidence>
<feature type="binding site" evidence="6">
    <location>
        <position position="282"/>
    </location>
    <ligand>
        <name>FAD</name>
        <dbReference type="ChEBI" id="CHEBI:57692"/>
    </ligand>
</feature>
<comment type="subunit">
    <text evidence="1 6">Homodimer.</text>
</comment>
<dbReference type="InterPro" id="IPR022890">
    <property type="entry name" value="Fd--NADP_Rdtase_type_2"/>
</dbReference>
<evidence type="ECO:0000259" key="7">
    <source>
        <dbReference type="Pfam" id="PF07992"/>
    </source>
</evidence>
<feature type="binding site" evidence="6">
    <location>
        <position position="323"/>
    </location>
    <ligand>
        <name>FAD</name>
        <dbReference type="ChEBI" id="CHEBI:57692"/>
    </ligand>
</feature>
<keyword evidence="9" id="KW-1185">Reference proteome</keyword>
<dbReference type="EMBL" id="JBHTJF010000035">
    <property type="protein sequence ID" value="MFD0944275.1"/>
    <property type="molecule type" value="Genomic_DNA"/>
</dbReference>
<protein>
    <recommendedName>
        <fullName evidence="6">Ferredoxin--NADP reductase</fullName>
        <shortName evidence="6">FNR</shortName>
        <shortName evidence="6">Fd-NADP(+) reductase</shortName>
        <ecNumber evidence="6">1.18.1.2</ecNumber>
    </recommendedName>
</protein>
<feature type="binding site" evidence="6">
    <location>
        <position position="16"/>
    </location>
    <ligand>
        <name>FAD</name>
        <dbReference type="ChEBI" id="CHEBI:57692"/>
    </ligand>
</feature>
<comment type="catalytic activity">
    <reaction evidence="6">
        <text>2 reduced [2Fe-2S]-[ferredoxin] + NADP(+) + H(+) = 2 oxidized [2Fe-2S]-[ferredoxin] + NADPH</text>
        <dbReference type="Rhea" id="RHEA:20125"/>
        <dbReference type="Rhea" id="RHEA-COMP:10000"/>
        <dbReference type="Rhea" id="RHEA-COMP:10001"/>
        <dbReference type="ChEBI" id="CHEBI:15378"/>
        <dbReference type="ChEBI" id="CHEBI:33737"/>
        <dbReference type="ChEBI" id="CHEBI:33738"/>
        <dbReference type="ChEBI" id="CHEBI:57783"/>
        <dbReference type="ChEBI" id="CHEBI:58349"/>
        <dbReference type="EC" id="1.18.1.2"/>
    </reaction>
</comment>
<evidence type="ECO:0000256" key="1">
    <source>
        <dbReference type="ARBA" id="ARBA00011738"/>
    </source>
</evidence>
<feature type="domain" description="FAD/NAD(P)-binding" evidence="7">
    <location>
        <begin position="7"/>
        <end position="297"/>
    </location>
</feature>
<evidence type="ECO:0000256" key="2">
    <source>
        <dbReference type="ARBA" id="ARBA00022630"/>
    </source>
</evidence>
<feature type="binding site" evidence="6">
    <location>
        <position position="121"/>
    </location>
    <ligand>
        <name>FAD</name>
        <dbReference type="ChEBI" id="CHEBI:57692"/>
    </ligand>
</feature>
<name>A0ABW3H0N8_9BACL</name>
<dbReference type="InterPro" id="IPR036188">
    <property type="entry name" value="FAD/NAD-bd_sf"/>
</dbReference>
<evidence type="ECO:0000313" key="9">
    <source>
        <dbReference type="Proteomes" id="UP001596976"/>
    </source>
</evidence>
<keyword evidence="5 6" id="KW-0560">Oxidoreductase</keyword>
<dbReference type="RefSeq" id="WP_381013406.1">
    <property type="nucleotide sequence ID" value="NZ_JBHTJF010000035.1"/>
</dbReference>
<accession>A0ABW3H0N8</accession>
<feature type="binding site" evidence="6">
    <location>
        <position position="88"/>
    </location>
    <ligand>
        <name>FAD</name>
        <dbReference type="ChEBI" id="CHEBI:57692"/>
    </ligand>
</feature>
<dbReference type="InterPro" id="IPR023753">
    <property type="entry name" value="FAD/NAD-binding_dom"/>
</dbReference>